<name>A0A843UAC3_COLES</name>
<organism evidence="2 3">
    <name type="scientific">Colocasia esculenta</name>
    <name type="common">Wild taro</name>
    <name type="synonym">Arum esculentum</name>
    <dbReference type="NCBI Taxonomy" id="4460"/>
    <lineage>
        <taxon>Eukaryota</taxon>
        <taxon>Viridiplantae</taxon>
        <taxon>Streptophyta</taxon>
        <taxon>Embryophyta</taxon>
        <taxon>Tracheophyta</taxon>
        <taxon>Spermatophyta</taxon>
        <taxon>Magnoliopsida</taxon>
        <taxon>Liliopsida</taxon>
        <taxon>Araceae</taxon>
        <taxon>Aroideae</taxon>
        <taxon>Colocasieae</taxon>
        <taxon>Colocasia</taxon>
    </lineage>
</organism>
<evidence type="ECO:0000313" key="2">
    <source>
        <dbReference type="EMBL" id="MQL82492.1"/>
    </source>
</evidence>
<dbReference type="AlphaFoldDB" id="A0A843UAC3"/>
<evidence type="ECO:0000256" key="1">
    <source>
        <dbReference type="SAM" id="MobiDB-lite"/>
    </source>
</evidence>
<evidence type="ECO:0000313" key="3">
    <source>
        <dbReference type="Proteomes" id="UP000652761"/>
    </source>
</evidence>
<keyword evidence="3" id="KW-1185">Reference proteome</keyword>
<comment type="caution">
    <text evidence="2">The sequence shown here is derived from an EMBL/GenBank/DDBJ whole genome shotgun (WGS) entry which is preliminary data.</text>
</comment>
<proteinExistence type="predicted"/>
<dbReference type="EMBL" id="NMUH01000635">
    <property type="protein sequence ID" value="MQL82492.1"/>
    <property type="molecule type" value="Genomic_DNA"/>
</dbReference>
<gene>
    <name evidence="2" type="ORF">Taro_014968</name>
</gene>
<reference evidence="2" key="1">
    <citation type="submission" date="2017-07" db="EMBL/GenBank/DDBJ databases">
        <title>Taro Niue Genome Assembly and Annotation.</title>
        <authorList>
            <person name="Atibalentja N."/>
            <person name="Keating K."/>
            <person name="Fields C.J."/>
        </authorList>
    </citation>
    <scope>NUCLEOTIDE SEQUENCE</scope>
    <source>
        <strain evidence="2">Niue_2</strain>
        <tissue evidence="2">Leaf</tissue>
    </source>
</reference>
<accession>A0A843UAC3</accession>
<protein>
    <submittedName>
        <fullName evidence="2">Uncharacterized protein</fullName>
    </submittedName>
</protein>
<feature type="region of interest" description="Disordered" evidence="1">
    <location>
        <begin position="1"/>
        <end position="22"/>
    </location>
</feature>
<sequence length="80" mass="8539">MEASDSVSPSPSHRSVDSSPSHILGASSCSYLLGASSPSHFSVDSSLFQPSGLFDAICILRRRSIICTVLEEGHWSSRTN</sequence>
<dbReference type="Proteomes" id="UP000652761">
    <property type="component" value="Unassembled WGS sequence"/>
</dbReference>